<dbReference type="InterPro" id="IPR029034">
    <property type="entry name" value="Cystine-knot_cytokine"/>
</dbReference>
<gene>
    <name evidence="3" type="primary">LOC106465600</name>
</gene>
<proteinExistence type="predicted"/>
<dbReference type="Pfam" id="PF02035">
    <property type="entry name" value="Coagulin"/>
    <property type="match status" value="1"/>
</dbReference>
<organism evidence="2 3">
    <name type="scientific">Limulus polyphemus</name>
    <name type="common">Atlantic horseshoe crab</name>
    <dbReference type="NCBI Taxonomy" id="6850"/>
    <lineage>
        <taxon>Eukaryota</taxon>
        <taxon>Metazoa</taxon>
        <taxon>Ecdysozoa</taxon>
        <taxon>Arthropoda</taxon>
        <taxon>Chelicerata</taxon>
        <taxon>Merostomata</taxon>
        <taxon>Xiphosura</taxon>
        <taxon>Limulidae</taxon>
        <taxon>Limulus</taxon>
    </lineage>
</organism>
<protein>
    <submittedName>
        <fullName evidence="3">Coagulogen-like</fullName>
    </submittedName>
</protein>
<dbReference type="InterPro" id="IPR000275">
    <property type="entry name" value="Coagulin"/>
</dbReference>
<sequence length="187" mass="21626">MFKEIVSILFPLVVVVLVTKAQDKQPVCLCEENEDIMQRKHGITATVRHDVESKVKVALEGKSKRWRWRRHFPHDPFLECAHHRCRHNGDRDRCSSSLGPPCNINSTTCKPEFGYNLKGELRLIIQFPEIDFEQCIWKHTCESPNATCGEFGACTQHTDVVHLLTYDFTYESVKCESFKRCCGCFCE</sequence>
<dbReference type="GeneID" id="106465600"/>
<dbReference type="PRINTS" id="PR00763">
    <property type="entry name" value="COAGULIN"/>
</dbReference>
<dbReference type="Gene3D" id="2.10.90.10">
    <property type="entry name" value="Cystine-knot cytokines"/>
    <property type="match status" value="1"/>
</dbReference>
<keyword evidence="2" id="KW-1185">Reference proteome</keyword>
<accession>A0ABM1BG17</accession>
<name>A0ABM1BG17_LIMPO</name>
<evidence type="ECO:0000313" key="2">
    <source>
        <dbReference type="Proteomes" id="UP000694941"/>
    </source>
</evidence>
<dbReference type="SUPFAM" id="SSF57501">
    <property type="entry name" value="Cystine-knot cytokines"/>
    <property type="match status" value="1"/>
</dbReference>
<evidence type="ECO:0000313" key="3">
    <source>
        <dbReference type="RefSeq" id="XP_013781287.1"/>
    </source>
</evidence>
<keyword evidence="1" id="KW-0732">Signal</keyword>
<feature type="chain" id="PRO_5046611044" evidence="1">
    <location>
        <begin position="22"/>
        <end position="187"/>
    </location>
</feature>
<reference evidence="3" key="1">
    <citation type="submission" date="2025-08" db="UniProtKB">
        <authorList>
            <consortium name="RefSeq"/>
        </authorList>
    </citation>
    <scope>IDENTIFICATION</scope>
    <source>
        <tissue evidence="3">Muscle</tissue>
    </source>
</reference>
<dbReference type="Proteomes" id="UP000694941">
    <property type="component" value="Unplaced"/>
</dbReference>
<feature type="signal peptide" evidence="1">
    <location>
        <begin position="1"/>
        <end position="21"/>
    </location>
</feature>
<evidence type="ECO:0000256" key="1">
    <source>
        <dbReference type="SAM" id="SignalP"/>
    </source>
</evidence>
<dbReference type="RefSeq" id="XP_013781287.1">
    <property type="nucleotide sequence ID" value="XM_013925833.2"/>
</dbReference>